<dbReference type="RefSeq" id="WP_042394671.1">
    <property type="nucleotide sequence ID" value="NZ_CYYT01000008.1"/>
</dbReference>
<accession>A0A174BG94</accession>
<protein>
    <submittedName>
        <fullName evidence="2">Predicted membrane protein</fullName>
    </submittedName>
</protein>
<evidence type="ECO:0000313" key="3">
    <source>
        <dbReference type="Proteomes" id="UP000095558"/>
    </source>
</evidence>
<dbReference type="InterPro" id="IPR038750">
    <property type="entry name" value="YczE/YyaS-like"/>
</dbReference>
<keyword evidence="1" id="KW-0472">Membrane</keyword>
<organism evidence="2 3">
    <name type="scientific">Clostridium disporicum</name>
    <dbReference type="NCBI Taxonomy" id="84024"/>
    <lineage>
        <taxon>Bacteria</taxon>
        <taxon>Bacillati</taxon>
        <taxon>Bacillota</taxon>
        <taxon>Clostridia</taxon>
        <taxon>Eubacteriales</taxon>
        <taxon>Clostridiaceae</taxon>
        <taxon>Clostridium</taxon>
    </lineage>
</organism>
<dbReference type="PANTHER" id="PTHR40078:SF1">
    <property type="entry name" value="INTEGRAL MEMBRANE PROTEIN"/>
    <property type="match status" value="1"/>
</dbReference>
<feature type="transmembrane region" description="Helical" evidence="1">
    <location>
        <begin position="12"/>
        <end position="29"/>
    </location>
</feature>
<feature type="transmembrane region" description="Helical" evidence="1">
    <location>
        <begin position="126"/>
        <end position="147"/>
    </location>
</feature>
<feature type="transmembrane region" description="Helical" evidence="1">
    <location>
        <begin position="72"/>
        <end position="89"/>
    </location>
</feature>
<dbReference type="GeneID" id="83010710"/>
<feature type="transmembrane region" description="Helical" evidence="1">
    <location>
        <begin position="96"/>
        <end position="120"/>
    </location>
</feature>
<keyword evidence="1" id="KW-0812">Transmembrane</keyword>
<evidence type="ECO:0000256" key="1">
    <source>
        <dbReference type="SAM" id="Phobius"/>
    </source>
</evidence>
<dbReference type="PANTHER" id="PTHR40078">
    <property type="entry name" value="INTEGRAL MEMBRANE PROTEIN-RELATED"/>
    <property type="match status" value="1"/>
</dbReference>
<gene>
    <name evidence="2" type="ORF">ERS852470_02759</name>
</gene>
<dbReference type="OrthoDB" id="9814474at2"/>
<reference evidence="2 3" key="1">
    <citation type="submission" date="2015-09" db="EMBL/GenBank/DDBJ databases">
        <authorList>
            <consortium name="Pathogen Informatics"/>
        </authorList>
    </citation>
    <scope>NUCLEOTIDE SEQUENCE [LARGE SCALE GENOMIC DNA]</scope>
    <source>
        <strain evidence="2 3">2789STDY5834855</strain>
    </source>
</reference>
<proteinExistence type="predicted"/>
<dbReference type="Proteomes" id="UP000095558">
    <property type="component" value="Unassembled WGS sequence"/>
</dbReference>
<dbReference type="AlphaFoldDB" id="A0A174BG94"/>
<name>A0A174BG94_9CLOT</name>
<dbReference type="Pfam" id="PF19700">
    <property type="entry name" value="DUF6198"/>
    <property type="match status" value="1"/>
</dbReference>
<dbReference type="EMBL" id="CYZV01000032">
    <property type="protein sequence ID" value="CUO58229.1"/>
    <property type="molecule type" value="Genomic_DNA"/>
</dbReference>
<sequence length="238" mass="25691">MKKAINLIKRLVMFFVGMSIIQFGVALFLKTSIGSDSFTVFTEGLATVLNKTGLKDLSIVHMITGRAEVTPGVANMIILIVLFIGILIVDRKRIKIGTLICVIGVGPIIDLGVKAVSYFPIESANIFVKMLLVLGGCFIIAVGFSIMSESDIGVAPNDIVPFIIKDKLNCQYRWVRIAFDATFLIVGFILGGKVGIGTIIAMLAIGPFIQFCLPYGKKFVGIVLNGKEKSNNESTVIA</sequence>
<keyword evidence="1" id="KW-1133">Transmembrane helix</keyword>
<evidence type="ECO:0000313" key="2">
    <source>
        <dbReference type="EMBL" id="CUO58229.1"/>
    </source>
</evidence>